<protein>
    <recommendedName>
        <fullName evidence="4">G protein-coupled receptor</fullName>
    </recommendedName>
</protein>
<dbReference type="EMBL" id="BTRK01000004">
    <property type="protein sequence ID" value="GMR49881.1"/>
    <property type="molecule type" value="Genomic_DNA"/>
</dbReference>
<evidence type="ECO:0000313" key="2">
    <source>
        <dbReference type="EMBL" id="GMR49881.1"/>
    </source>
</evidence>
<evidence type="ECO:0000256" key="1">
    <source>
        <dbReference type="SAM" id="Phobius"/>
    </source>
</evidence>
<keyword evidence="1" id="KW-1133">Transmembrane helix</keyword>
<feature type="transmembrane region" description="Helical" evidence="1">
    <location>
        <begin position="20"/>
        <end position="41"/>
    </location>
</feature>
<dbReference type="InterPro" id="IPR053220">
    <property type="entry name" value="Nematode_rcpt-like_serp_H"/>
</dbReference>
<feature type="transmembrane region" description="Helical" evidence="1">
    <location>
        <begin position="193"/>
        <end position="219"/>
    </location>
</feature>
<feature type="transmembrane region" description="Helical" evidence="1">
    <location>
        <begin position="97"/>
        <end position="119"/>
    </location>
</feature>
<feature type="non-terminal residue" evidence="2">
    <location>
        <position position="1"/>
    </location>
</feature>
<dbReference type="AlphaFoldDB" id="A0AAN5CSA6"/>
<feature type="transmembrane region" description="Helical" evidence="1">
    <location>
        <begin position="53"/>
        <end position="71"/>
    </location>
</feature>
<keyword evidence="1" id="KW-0472">Membrane</keyword>
<gene>
    <name evidence="2" type="ORF">PMAYCL1PPCAC_20076</name>
</gene>
<dbReference type="Proteomes" id="UP001328107">
    <property type="component" value="Unassembled WGS sequence"/>
</dbReference>
<keyword evidence="3" id="KW-1185">Reference proteome</keyword>
<accession>A0AAN5CSA6</accession>
<dbReference type="PANTHER" id="PTHR22941:SF26">
    <property type="entry name" value="SERPENTINE RECEPTOR, CLASS H"/>
    <property type="match status" value="1"/>
</dbReference>
<reference evidence="3" key="1">
    <citation type="submission" date="2022-10" db="EMBL/GenBank/DDBJ databases">
        <title>Genome assembly of Pristionchus species.</title>
        <authorList>
            <person name="Yoshida K."/>
            <person name="Sommer R.J."/>
        </authorList>
    </citation>
    <scope>NUCLEOTIDE SEQUENCE [LARGE SCALE GENOMIC DNA]</scope>
    <source>
        <strain evidence="3">RS5460</strain>
    </source>
</reference>
<dbReference type="PANTHER" id="PTHR22941">
    <property type="entry name" value="SERPENTINE RECEPTOR"/>
    <property type="match status" value="1"/>
</dbReference>
<proteinExistence type="predicted"/>
<evidence type="ECO:0000313" key="3">
    <source>
        <dbReference type="Proteomes" id="UP001328107"/>
    </source>
</evidence>
<feature type="transmembrane region" description="Helical" evidence="1">
    <location>
        <begin position="140"/>
        <end position="161"/>
    </location>
</feature>
<evidence type="ECO:0008006" key="4">
    <source>
        <dbReference type="Google" id="ProtNLM"/>
    </source>
</evidence>
<comment type="caution">
    <text evidence="2">The sequence shown here is derived from an EMBL/GenBank/DDBJ whole genome shotgun (WGS) entry which is preliminary data.</text>
</comment>
<name>A0AAN5CSA6_9BILA</name>
<keyword evidence="1" id="KW-0812">Transmembrane</keyword>
<organism evidence="2 3">
    <name type="scientific">Pristionchus mayeri</name>
    <dbReference type="NCBI Taxonomy" id="1317129"/>
    <lineage>
        <taxon>Eukaryota</taxon>
        <taxon>Metazoa</taxon>
        <taxon>Ecdysozoa</taxon>
        <taxon>Nematoda</taxon>
        <taxon>Chromadorea</taxon>
        <taxon>Rhabditida</taxon>
        <taxon>Rhabditina</taxon>
        <taxon>Diplogasteromorpha</taxon>
        <taxon>Diplogasteroidea</taxon>
        <taxon>Neodiplogasteridae</taxon>
        <taxon>Pristionchus</taxon>
    </lineage>
</organism>
<sequence>SSKDLSLFLSLNVEQSFMLAQRIVFGISCALHIPALFCLLWKTPPHQAQIKPNLVAVQVRATASSVLMVTFCDGCYPKLHNFVLVKNIYLKSTSNEYVQGLLMFATTALGIATLTCIVIRHQTMMPDSSRWKMRKRTKRIIVSLFIFSFFAPTITFTVFPFDFDESEKLINESRFELDWVRSRGGSYFRFPDIAFIHVIDWAAITCLAACMVTVTMPFWHMFYVLKQQDIGQNLIFN</sequence>